<dbReference type="Gene3D" id="3.30.870.10">
    <property type="entry name" value="Endonuclease Chain A"/>
    <property type="match status" value="1"/>
</dbReference>
<proteinExistence type="predicted"/>
<reference evidence="1" key="1">
    <citation type="submission" date="2023-07" db="EMBL/GenBank/DDBJ databases">
        <authorList>
            <person name="Kim M.K."/>
        </authorList>
    </citation>
    <scope>NUCLEOTIDE SEQUENCE</scope>
    <source>
        <strain evidence="1">CA1-15</strain>
    </source>
</reference>
<gene>
    <name evidence="1" type="ORF">Q5H94_15680</name>
</gene>
<name>A0ABT9A4V9_9SPHN</name>
<protein>
    <submittedName>
        <fullName evidence="1">Phospholipase D-like domain-containing protein</fullName>
    </submittedName>
</protein>
<accession>A0ABT9A4V9</accession>
<evidence type="ECO:0000313" key="1">
    <source>
        <dbReference type="EMBL" id="MDO7843772.1"/>
    </source>
</evidence>
<sequence>MLIPQLYGRPFLDTLTREFGAAACSYVATAWVRASGVGLLWDSLTDMLDRGGRLRLVAGIDRENTSREGLAMLLALEGDVRVYVRHNEATPIFHPKLYGFRAGEECRVLVGSNNLTGAGLSQNEELSALLVEEAGGPLERSLKAYMRQLRDPADGLARRLDENLLDQLARAGYIESEARLRGKAGNLGPARAAADKLFGSRQPIRRRIPARVPVPRSIEPRPETPVGDWNRVFVKLRLARGTQGQIPLAVAREVRRRLGEVNLDGPFTVIDRHTRAERQISPTFPKRRPDAANTYKIEAMPAKGHAILKLEMVGRRVLAEFFDSADADGHAVHELLIDGLRSEPARTVDPNGAAARRAVGQSLEDATEGVTLYRFD</sequence>
<dbReference type="EMBL" id="JAUQSZ010000011">
    <property type="protein sequence ID" value="MDO7843772.1"/>
    <property type="molecule type" value="Genomic_DNA"/>
</dbReference>
<dbReference type="Proteomes" id="UP001176468">
    <property type="component" value="Unassembled WGS sequence"/>
</dbReference>
<organism evidence="1 2">
    <name type="scientific">Sphingomonas immobilis</name>
    <dbReference type="NCBI Taxonomy" id="3063997"/>
    <lineage>
        <taxon>Bacteria</taxon>
        <taxon>Pseudomonadati</taxon>
        <taxon>Pseudomonadota</taxon>
        <taxon>Alphaproteobacteria</taxon>
        <taxon>Sphingomonadales</taxon>
        <taxon>Sphingomonadaceae</taxon>
        <taxon>Sphingomonas</taxon>
    </lineage>
</organism>
<evidence type="ECO:0000313" key="2">
    <source>
        <dbReference type="Proteomes" id="UP001176468"/>
    </source>
</evidence>
<keyword evidence="2" id="KW-1185">Reference proteome</keyword>
<comment type="caution">
    <text evidence="1">The sequence shown here is derived from an EMBL/GenBank/DDBJ whole genome shotgun (WGS) entry which is preliminary data.</text>
</comment>